<evidence type="ECO:0000313" key="1">
    <source>
        <dbReference type="EMBL" id="WGL17265.1"/>
    </source>
</evidence>
<dbReference type="Pfam" id="PF20227">
    <property type="entry name" value="DUF6586"/>
    <property type="match status" value="1"/>
</dbReference>
<keyword evidence="2" id="KW-1185">Reference proteome</keyword>
<gene>
    <name evidence="1" type="ORF">PVT68_02945</name>
</gene>
<protein>
    <submittedName>
        <fullName evidence="1">Uncharacterized protein</fullName>
    </submittedName>
</protein>
<dbReference type="RefSeq" id="WP_280321108.1">
    <property type="nucleotide sequence ID" value="NZ_CP118605.1"/>
</dbReference>
<evidence type="ECO:0000313" key="2">
    <source>
        <dbReference type="Proteomes" id="UP001236500"/>
    </source>
</evidence>
<accession>A0ABY8NEB9</accession>
<organism evidence="1 2">
    <name type="scientific">Microbulbifer bruguierae</name>
    <dbReference type="NCBI Taxonomy" id="3029061"/>
    <lineage>
        <taxon>Bacteria</taxon>
        <taxon>Pseudomonadati</taxon>
        <taxon>Pseudomonadota</taxon>
        <taxon>Gammaproteobacteria</taxon>
        <taxon>Cellvibrionales</taxon>
        <taxon>Microbulbiferaceae</taxon>
        <taxon>Microbulbifer</taxon>
    </lineage>
</organism>
<dbReference type="InterPro" id="IPR046493">
    <property type="entry name" value="DUF6586"/>
</dbReference>
<sequence length="180" mass="19618">MSNPYTGLVAAALRKCQLLLNRLEAEGSGDPLCQSALGEGALLQLWRGYRAFLAEQAHQLQLGVAPGREPESAGQLQQLVAQNGKFSAEIAELVSLAENPDSWYRQMDTAWRCLWHAPQAPSTRAQSAATGAAVQTLIPVRQVDVSSGSGSSQLDAQSLREWHRALSELVQRQRAQGQEW</sequence>
<name>A0ABY8NEB9_9GAMM</name>
<dbReference type="Proteomes" id="UP001236500">
    <property type="component" value="Chromosome"/>
</dbReference>
<proteinExistence type="predicted"/>
<reference evidence="1 2" key="1">
    <citation type="submission" date="2023-02" db="EMBL/GenBank/DDBJ databases">
        <title>Description and genomic characterization of Microbulbifer bruguierae sp. nov., isolated from the sediment of mangrove plant Bruguiera sexangula.</title>
        <authorList>
            <person name="Long M."/>
        </authorList>
    </citation>
    <scope>NUCLEOTIDE SEQUENCE [LARGE SCALE GENOMIC DNA]</scope>
    <source>
        <strain evidence="1 2">H12</strain>
    </source>
</reference>
<dbReference type="EMBL" id="CP118605">
    <property type="protein sequence ID" value="WGL17265.1"/>
    <property type="molecule type" value="Genomic_DNA"/>
</dbReference>